<dbReference type="EMBL" id="CP115922">
    <property type="protein sequence ID" value="XCD19233.1"/>
    <property type="molecule type" value="Genomic_DNA"/>
</dbReference>
<dbReference type="Gene3D" id="1.10.1200.10">
    <property type="entry name" value="ACP-like"/>
    <property type="match status" value="1"/>
</dbReference>
<dbReference type="RefSeq" id="WP_353500351.1">
    <property type="nucleotide sequence ID" value="NZ_CP115922.1"/>
</dbReference>
<reference evidence="2" key="1">
    <citation type="submission" date="2023-01" db="EMBL/GenBank/DDBJ databases">
        <title>Vibrio sp. CB1-14 genome sequencing.</title>
        <authorList>
            <person name="Otstavnykh N."/>
            <person name="Isaeva M."/>
            <person name="Meleshko D."/>
        </authorList>
    </citation>
    <scope>NUCLEOTIDE SEQUENCE</scope>
    <source>
        <strain evidence="2">CB1-14</strain>
        <plasmid evidence="2">p1</plasmid>
    </source>
</reference>
<keyword evidence="2" id="KW-0614">Plasmid</keyword>
<dbReference type="InterPro" id="IPR036736">
    <property type="entry name" value="ACP-like_sf"/>
</dbReference>
<geneLocation type="plasmid" evidence="2">
    <name>p1</name>
</geneLocation>
<dbReference type="Pfam" id="PF00550">
    <property type="entry name" value="PP-binding"/>
    <property type="match status" value="1"/>
</dbReference>
<dbReference type="PANTHER" id="PTHR45527:SF1">
    <property type="entry name" value="FATTY ACID SYNTHASE"/>
    <property type="match status" value="1"/>
</dbReference>
<feature type="domain" description="Carrier" evidence="1">
    <location>
        <begin position="99"/>
        <end position="173"/>
    </location>
</feature>
<dbReference type="Gene3D" id="3.30.300.30">
    <property type="match status" value="1"/>
</dbReference>
<sequence length="177" mass="19376">MRKAIANLKGVSEVAVSVVKNSASNSVLLASVVSGQGGQINVMALKNKLTQLLPEYMVPSLWQEVMNIPLTDNLKLDHKSLVKSWESRAKGETKSQLGPGSDVISERVKAVWEQVLEQPNLAFDTHFFNVGDSLAAMNLMVALETNLGVRLSLPDLFQHPTIDALSAHIKCKRMEVL</sequence>
<dbReference type="GO" id="GO:0031177">
    <property type="term" value="F:phosphopantetheine binding"/>
    <property type="evidence" value="ECO:0007669"/>
    <property type="project" value="TreeGrafter"/>
</dbReference>
<dbReference type="PROSITE" id="PS50075">
    <property type="entry name" value="CARRIER"/>
    <property type="match status" value="1"/>
</dbReference>
<name>A0AAU8BTP9_9VIBR</name>
<organism evidence="2">
    <name type="scientific">Vibrio chaetopteri</name>
    <dbReference type="NCBI Taxonomy" id="3016528"/>
    <lineage>
        <taxon>Bacteria</taxon>
        <taxon>Pseudomonadati</taxon>
        <taxon>Pseudomonadota</taxon>
        <taxon>Gammaproteobacteria</taxon>
        <taxon>Vibrionales</taxon>
        <taxon>Vibrionaceae</taxon>
        <taxon>Vibrio</taxon>
    </lineage>
</organism>
<accession>A0AAU8BTP9</accession>
<dbReference type="GO" id="GO:0005829">
    <property type="term" value="C:cytosol"/>
    <property type="evidence" value="ECO:0007669"/>
    <property type="project" value="TreeGrafter"/>
</dbReference>
<gene>
    <name evidence="2" type="ORF">PG915_24035</name>
</gene>
<dbReference type="SUPFAM" id="SSF56801">
    <property type="entry name" value="Acetyl-CoA synthetase-like"/>
    <property type="match status" value="1"/>
</dbReference>
<dbReference type="GO" id="GO:0043041">
    <property type="term" value="P:amino acid activation for nonribosomal peptide biosynthetic process"/>
    <property type="evidence" value="ECO:0007669"/>
    <property type="project" value="TreeGrafter"/>
</dbReference>
<evidence type="ECO:0000259" key="1">
    <source>
        <dbReference type="PROSITE" id="PS50075"/>
    </source>
</evidence>
<protein>
    <submittedName>
        <fullName evidence="2">Phosphopantetheine-binding protein</fullName>
    </submittedName>
</protein>
<dbReference type="AlphaFoldDB" id="A0AAU8BTP9"/>
<dbReference type="InterPro" id="IPR009081">
    <property type="entry name" value="PP-bd_ACP"/>
</dbReference>
<dbReference type="PANTHER" id="PTHR45527">
    <property type="entry name" value="NONRIBOSOMAL PEPTIDE SYNTHETASE"/>
    <property type="match status" value="1"/>
</dbReference>
<dbReference type="KEGG" id="vck:PG915_24035"/>
<proteinExistence type="predicted"/>
<dbReference type="SUPFAM" id="SSF47336">
    <property type="entry name" value="ACP-like"/>
    <property type="match status" value="1"/>
</dbReference>
<dbReference type="InterPro" id="IPR045851">
    <property type="entry name" value="AMP-bd_C_sf"/>
</dbReference>
<dbReference type="GO" id="GO:0044550">
    <property type="term" value="P:secondary metabolite biosynthetic process"/>
    <property type="evidence" value="ECO:0007669"/>
    <property type="project" value="TreeGrafter"/>
</dbReference>
<evidence type="ECO:0000313" key="2">
    <source>
        <dbReference type="EMBL" id="XCD19233.1"/>
    </source>
</evidence>